<evidence type="ECO:0000256" key="5">
    <source>
        <dbReference type="ARBA" id="ARBA00023136"/>
    </source>
</evidence>
<feature type="transmembrane region" description="Helical" evidence="7">
    <location>
        <begin position="772"/>
        <end position="795"/>
    </location>
</feature>
<dbReference type="InterPro" id="IPR003838">
    <property type="entry name" value="ABC3_permease_C"/>
</dbReference>
<keyword evidence="4 7" id="KW-1133">Transmembrane helix</keyword>
<dbReference type="InterPro" id="IPR050250">
    <property type="entry name" value="Macrolide_Exporter_MacB"/>
</dbReference>
<sequence>MFRIALKGILGRKARLVLTSLAVIIGTAFLAGTSVFTATLDRTFNNLFEDVFKNIDGYVRSTEVIEGEFGLQERQRIPAELVDQVNAVPGVADAVPDIQAFARIIGKDGKPLGSEGAGPPTFGSVAVEFKGALWTISEGQWPVGASEVALDEASARNGNYVVGDTVKVVAQSGSREFTLVGIASYGDVRSPGGATFALFDVPTAAEFLGKPGFVDAILVVGDGSRTDEELATDIDAIFDPALKIETLTGAEVTKETQDDIGEALSFFGILLSIFSSIALGVGSFVIYNVFSISAAQRQRENALLRAIGASRRQVTRAMLTESVVVGIFGSIMGFIGGIGLAVGLSGLLRALDIDLPQGGLVVTPGAAFNTIMVGLIVTVASAYLPARRAGKVPPLAAMRATALETAGPGRIRAYAGLASVLLGLVTIGAVTLGATNSLLGVGVLLVFAGTIILGPAIARPVALVLGRPAAKLRGVTGTMARQNAARNPKRTSRTASPVLIGVALVAAVSALAASINGQISDIFSEQFTGDYAVSSQAQGFGGLSPSLATDLGKIEGVQSATGIGTLLVKIDDKGRTLTVITPETIEGNYDIGLIDAKYSDLDKDGIFISLDYAEREELSVGSTVNVVLADTTERALTVRGLYEFNDLAGNRVVSREMFAGANVNSFDFGIYVTMSPGADSKEVRASLQAAVDDYGQGKLLSKQEYIDEQAGQINQLLGLIYGLLFLSVIIAIVGIIITLLLSVFERQREIGLLRAVGMTRSQVRTTVRWESVITSLLGAVLGIVLGLALGWVVVFSLRDQGLTSFQIPVGTTIAIMVLSFIVGVLAAVYPAWRATKVDVLEALTTS</sequence>
<dbReference type="AlphaFoldDB" id="A0A6J6JWJ2"/>
<evidence type="ECO:0000256" key="3">
    <source>
        <dbReference type="ARBA" id="ARBA00022692"/>
    </source>
</evidence>
<name>A0A6J6JWJ2_9ZZZZ</name>
<feature type="domain" description="ABC3 transporter permease C-terminal" evidence="8">
    <location>
        <begin position="723"/>
        <end position="837"/>
    </location>
</feature>
<feature type="transmembrane region" description="Helical" evidence="7">
    <location>
        <begin position="366"/>
        <end position="384"/>
    </location>
</feature>
<feature type="transmembrane region" description="Helical" evidence="7">
    <location>
        <begin position="264"/>
        <end position="290"/>
    </location>
</feature>
<evidence type="ECO:0000259" key="9">
    <source>
        <dbReference type="Pfam" id="PF12704"/>
    </source>
</evidence>
<dbReference type="EMBL" id="CAEZWE010000001">
    <property type="protein sequence ID" value="CAB4640373.1"/>
    <property type="molecule type" value="Genomic_DNA"/>
</dbReference>
<organism evidence="10">
    <name type="scientific">freshwater metagenome</name>
    <dbReference type="NCBI Taxonomy" id="449393"/>
    <lineage>
        <taxon>unclassified sequences</taxon>
        <taxon>metagenomes</taxon>
        <taxon>ecological metagenomes</taxon>
    </lineage>
</organism>
<dbReference type="GO" id="GO:0005886">
    <property type="term" value="C:plasma membrane"/>
    <property type="evidence" value="ECO:0007669"/>
    <property type="project" value="UniProtKB-SubCell"/>
</dbReference>
<dbReference type="Pfam" id="PF12704">
    <property type="entry name" value="MacB_PCD"/>
    <property type="match status" value="2"/>
</dbReference>
<feature type="transmembrane region" description="Helical" evidence="7">
    <location>
        <begin position="495"/>
        <end position="515"/>
    </location>
</feature>
<feature type="domain" description="MacB-like periplasmic core" evidence="9">
    <location>
        <begin position="17"/>
        <end position="235"/>
    </location>
</feature>
<keyword evidence="3 7" id="KW-0812">Transmembrane</keyword>
<evidence type="ECO:0000259" key="8">
    <source>
        <dbReference type="Pfam" id="PF02687"/>
    </source>
</evidence>
<feature type="domain" description="MacB-like periplasmic core" evidence="9">
    <location>
        <begin position="498"/>
        <end position="689"/>
    </location>
</feature>
<evidence type="ECO:0000256" key="6">
    <source>
        <dbReference type="ARBA" id="ARBA00038076"/>
    </source>
</evidence>
<evidence type="ECO:0000313" key="10">
    <source>
        <dbReference type="EMBL" id="CAB4640373.1"/>
    </source>
</evidence>
<protein>
    <submittedName>
        <fullName evidence="10">Unannotated protein</fullName>
    </submittedName>
</protein>
<comment type="similarity">
    <text evidence="6">Belongs to the ABC-4 integral membrane protein family.</text>
</comment>
<evidence type="ECO:0000256" key="4">
    <source>
        <dbReference type="ARBA" id="ARBA00022989"/>
    </source>
</evidence>
<keyword evidence="2" id="KW-1003">Cell membrane</keyword>
<accession>A0A6J6JWJ2</accession>
<feature type="transmembrane region" description="Helical" evidence="7">
    <location>
        <begin position="413"/>
        <end position="432"/>
    </location>
</feature>
<dbReference type="PANTHER" id="PTHR30572">
    <property type="entry name" value="MEMBRANE COMPONENT OF TRANSPORTER-RELATED"/>
    <property type="match status" value="1"/>
</dbReference>
<evidence type="ECO:0000256" key="2">
    <source>
        <dbReference type="ARBA" id="ARBA00022475"/>
    </source>
</evidence>
<evidence type="ECO:0000256" key="7">
    <source>
        <dbReference type="SAM" id="Phobius"/>
    </source>
</evidence>
<feature type="transmembrane region" description="Helical" evidence="7">
    <location>
        <begin position="719"/>
        <end position="744"/>
    </location>
</feature>
<dbReference type="PANTHER" id="PTHR30572:SF4">
    <property type="entry name" value="ABC TRANSPORTER PERMEASE YTRF"/>
    <property type="match status" value="1"/>
</dbReference>
<reference evidence="10" key="1">
    <citation type="submission" date="2020-05" db="EMBL/GenBank/DDBJ databases">
        <authorList>
            <person name="Chiriac C."/>
            <person name="Salcher M."/>
            <person name="Ghai R."/>
            <person name="Kavagutti S V."/>
        </authorList>
    </citation>
    <scope>NUCLEOTIDE SEQUENCE</scope>
</reference>
<feature type="domain" description="ABC3 transporter permease C-terminal" evidence="8">
    <location>
        <begin position="273"/>
        <end position="394"/>
    </location>
</feature>
<proteinExistence type="inferred from homology"/>
<evidence type="ECO:0000256" key="1">
    <source>
        <dbReference type="ARBA" id="ARBA00004651"/>
    </source>
</evidence>
<feature type="transmembrane region" description="Helical" evidence="7">
    <location>
        <begin position="438"/>
        <end position="458"/>
    </location>
</feature>
<gene>
    <name evidence="10" type="ORF">UFOPK2169_00011</name>
</gene>
<feature type="transmembrane region" description="Helical" evidence="7">
    <location>
        <begin position="322"/>
        <end position="346"/>
    </location>
</feature>
<keyword evidence="5 7" id="KW-0472">Membrane</keyword>
<feature type="transmembrane region" description="Helical" evidence="7">
    <location>
        <begin position="807"/>
        <end position="829"/>
    </location>
</feature>
<dbReference type="Pfam" id="PF02687">
    <property type="entry name" value="FtsX"/>
    <property type="match status" value="2"/>
</dbReference>
<dbReference type="InterPro" id="IPR025857">
    <property type="entry name" value="MacB_PCD"/>
</dbReference>
<comment type="subcellular location">
    <subcellularLocation>
        <location evidence="1">Cell membrane</location>
        <topology evidence="1">Multi-pass membrane protein</topology>
    </subcellularLocation>
</comment>
<dbReference type="GO" id="GO:0022857">
    <property type="term" value="F:transmembrane transporter activity"/>
    <property type="evidence" value="ECO:0007669"/>
    <property type="project" value="TreeGrafter"/>
</dbReference>